<sequence>MAVLKYFRIYISQLSPFGAARVSHFEVLTRVLNLASSVTVFRAFYTRSYSDGLFSFAKRSTTAPSCFTKPPDSIKSWTDHFFWVDSCAFPISVPLYTGGILEKDSAPLLTARQEETVRLLESHKAPFRRYPECFLCQVGLSKYYPFDDNSYPAYEYSNGSDMGLLDFIQTADPRKVRAVEVQKGADQVTLLESTRTEPLVEEEWDGDWRAHLVCKFDALFVITPPCLIEGKADKVVWRNNMGRHKEFYVSAIWNDIRSGSDLIPWSRLVCKDMVGQYESHAAFTMPGLYRVVHGIDVFDPKFNIVSPSPDMGIYYSDTEKEKRLTTLHPKIHELLFPSVLCVLKDKNKPILFTMARLDNVKNLTGLVEWYSKNDKLCELVNLLVVGGYRRKESKDLEEWISSQMNRVRNGELYCVIADTRGALMGFQYAQRKNLADFLQEVASEKDQEQYWSVLERYYRYIPVKKFAETFRSYRVGKNLVEGN</sequence>
<evidence type="ECO:0000256" key="5">
    <source>
        <dbReference type="ARBA" id="ARBA00049030"/>
    </source>
</evidence>
<reference evidence="7" key="1">
    <citation type="journal article" date="2022" name="Int. J. Mol. Sci.">
        <title>Draft Genome of Tanacetum Coccineum: Genomic Comparison of Closely Related Tanacetum-Family Plants.</title>
        <authorList>
            <person name="Yamashiro T."/>
            <person name="Shiraishi A."/>
            <person name="Nakayama K."/>
            <person name="Satake H."/>
        </authorList>
    </citation>
    <scope>NUCLEOTIDE SEQUENCE</scope>
</reference>
<dbReference type="Proteomes" id="UP001151760">
    <property type="component" value="Unassembled WGS sequence"/>
</dbReference>
<evidence type="ECO:0000259" key="6">
    <source>
        <dbReference type="Pfam" id="PF00862"/>
    </source>
</evidence>
<evidence type="ECO:0000256" key="2">
    <source>
        <dbReference type="ARBA" id="ARBA00012540"/>
    </source>
</evidence>
<keyword evidence="4" id="KW-0808">Transferase</keyword>
<organism evidence="7 8">
    <name type="scientific">Tanacetum coccineum</name>
    <dbReference type="NCBI Taxonomy" id="301880"/>
    <lineage>
        <taxon>Eukaryota</taxon>
        <taxon>Viridiplantae</taxon>
        <taxon>Streptophyta</taxon>
        <taxon>Embryophyta</taxon>
        <taxon>Tracheophyta</taxon>
        <taxon>Spermatophyta</taxon>
        <taxon>Magnoliopsida</taxon>
        <taxon>eudicotyledons</taxon>
        <taxon>Gunneridae</taxon>
        <taxon>Pentapetalae</taxon>
        <taxon>asterids</taxon>
        <taxon>campanulids</taxon>
        <taxon>Asterales</taxon>
        <taxon>Asteraceae</taxon>
        <taxon>Asteroideae</taxon>
        <taxon>Anthemideae</taxon>
        <taxon>Anthemidinae</taxon>
        <taxon>Tanacetum</taxon>
    </lineage>
</organism>
<evidence type="ECO:0000256" key="3">
    <source>
        <dbReference type="ARBA" id="ARBA00022676"/>
    </source>
</evidence>
<dbReference type="EC" id="2.4.1.13" evidence="2"/>
<dbReference type="InterPro" id="IPR000368">
    <property type="entry name" value="Sucrose_synth_GT-B1"/>
</dbReference>
<evidence type="ECO:0000313" key="7">
    <source>
        <dbReference type="EMBL" id="GJT95515.1"/>
    </source>
</evidence>
<keyword evidence="3" id="KW-0328">Glycosyltransferase</keyword>
<accession>A0ABQ5I636</accession>
<comment type="caution">
    <text evidence="7">The sequence shown here is derived from an EMBL/GenBank/DDBJ whole genome shotgun (WGS) entry which is preliminary data.</text>
</comment>
<keyword evidence="8" id="KW-1185">Reference proteome</keyword>
<dbReference type="PANTHER" id="PTHR45839:SF7">
    <property type="entry name" value="SUCROSE SYNTHASE 1"/>
    <property type="match status" value="1"/>
</dbReference>
<dbReference type="InterPro" id="IPR012820">
    <property type="entry name" value="Sucrose_synthase_pln/cyn"/>
</dbReference>
<reference evidence="7" key="2">
    <citation type="submission" date="2022-01" db="EMBL/GenBank/DDBJ databases">
        <authorList>
            <person name="Yamashiro T."/>
            <person name="Shiraishi A."/>
            <person name="Satake H."/>
            <person name="Nakayama K."/>
        </authorList>
    </citation>
    <scope>NUCLEOTIDE SEQUENCE</scope>
</reference>
<comment type="catalytic activity">
    <reaction evidence="5">
        <text>an NDP-alpha-D-glucose + D-fructose = a ribonucleoside 5'-diphosphate + sucrose + H(+)</text>
        <dbReference type="Rhea" id="RHEA:16241"/>
        <dbReference type="ChEBI" id="CHEBI:15378"/>
        <dbReference type="ChEBI" id="CHEBI:17992"/>
        <dbReference type="ChEBI" id="CHEBI:37721"/>
        <dbReference type="ChEBI" id="CHEBI:57930"/>
        <dbReference type="ChEBI" id="CHEBI:76533"/>
        <dbReference type="EC" id="2.4.1.13"/>
    </reaction>
</comment>
<dbReference type="PANTHER" id="PTHR45839">
    <property type="match status" value="1"/>
</dbReference>
<protein>
    <recommendedName>
        <fullName evidence="2">sucrose synthase</fullName>
        <ecNumber evidence="2">2.4.1.13</ecNumber>
    </recommendedName>
</protein>
<evidence type="ECO:0000313" key="8">
    <source>
        <dbReference type="Proteomes" id="UP001151760"/>
    </source>
</evidence>
<evidence type="ECO:0000256" key="4">
    <source>
        <dbReference type="ARBA" id="ARBA00022679"/>
    </source>
</evidence>
<dbReference type="EMBL" id="BQNB010020396">
    <property type="protein sequence ID" value="GJT95515.1"/>
    <property type="molecule type" value="Genomic_DNA"/>
</dbReference>
<dbReference type="Pfam" id="PF00862">
    <property type="entry name" value="GT-B_Sucrose_synth"/>
    <property type="match status" value="1"/>
</dbReference>
<gene>
    <name evidence="7" type="ORF">Tco_1091033</name>
</gene>
<proteinExistence type="inferred from homology"/>
<feature type="domain" description="Sucrose synthase first GT-B" evidence="6">
    <location>
        <begin position="270"/>
        <end position="336"/>
    </location>
</feature>
<comment type="similarity">
    <text evidence="1">Belongs to the glycosyltransferase 1 family. Plant sucrose synthase subfamily.</text>
</comment>
<evidence type="ECO:0000256" key="1">
    <source>
        <dbReference type="ARBA" id="ARBA00005894"/>
    </source>
</evidence>
<name>A0ABQ5I636_9ASTR</name>
<dbReference type="Gene3D" id="3.40.50.2000">
    <property type="entry name" value="Glycogen Phosphorylase B"/>
    <property type="match status" value="2"/>
</dbReference>